<comment type="caution">
    <text evidence="2">The sequence shown here is derived from an EMBL/GenBank/DDBJ whole genome shotgun (WGS) entry which is preliminary data.</text>
</comment>
<keyword evidence="3" id="KW-1185">Reference proteome</keyword>
<feature type="compositionally biased region" description="Basic and acidic residues" evidence="1">
    <location>
        <begin position="131"/>
        <end position="142"/>
    </location>
</feature>
<dbReference type="AlphaFoldDB" id="A0A7Y0L6C5"/>
<evidence type="ECO:0000313" key="3">
    <source>
        <dbReference type="Proteomes" id="UP000533476"/>
    </source>
</evidence>
<name>A0A7Y0L6C5_9FIRM</name>
<sequence length="158" mass="16977">MPEDQDVQRPPALDVDMGGAPQLEGTDNAPGNPLEAPPPAAPAGPWTPDVMKVLMQGIFAMLAAWRGPHWQYPDVEADPLLDPTAQVFNQTPGLRDLAPEHMAIAVVVTGWGTIVAKRVGWDRQLAAARAQEAKQSVERPTEDNWTGGSPYGPNQLAE</sequence>
<accession>A0A7Y0L6C5</accession>
<dbReference type="EMBL" id="JABBVZ010000080">
    <property type="protein sequence ID" value="NMP24040.1"/>
    <property type="molecule type" value="Genomic_DNA"/>
</dbReference>
<reference evidence="2 3" key="1">
    <citation type="submission" date="2020-04" db="EMBL/GenBank/DDBJ databases">
        <authorList>
            <person name="Zhang R."/>
            <person name="Schippers A."/>
        </authorList>
    </citation>
    <scope>NUCLEOTIDE SEQUENCE [LARGE SCALE GENOMIC DNA]</scope>
    <source>
        <strain evidence="2 3">DSM 109850</strain>
    </source>
</reference>
<evidence type="ECO:0000256" key="1">
    <source>
        <dbReference type="SAM" id="MobiDB-lite"/>
    </source>
</evidence>
<gene>
    <name evidence="2" type="ORF">HIJ39_17035</name>
</gene>
<feature type="region of interest" description="Disordered" evidence="1">
    <location>
        <begin position="1"/>
        <end position="43"/>
    </location>
</feature>
<dbReference type="Proteomes" id="UP000533476">
    <property type="component" value="Unassembled WGS sequence"/>
</dbReference>
<organism evidence="2 3">
    <name type="scientific">Sulfobacillus harzensis</name>
    <dbReference type="NCBI Taxonomy" id="2729629"/>
    <lineage>
        <taxon>Bacteria</taxon>
        <taxon>Bacillati</taxon>
        <taxon>Bacillota</taxon>
        <taxon>Clostridia</taxon>
        <taxon>Eubacteriales</taxon>
        <taxon>Clostridiales Family XVII. Incertae Sedis</taxon>
        <taxon>Sulfobacillus</taxon>
    </lineage>
</organism>
<protein>
    <submittedName>
        <fullName evidence="2">Uncharacterized protein</fullName>
    </submittedName>
</protein>
<feature type="region of interest" description="Disordered" evidence="1">
    <location>
        <begin position="131"/>
        <end position="158"/>
    </location>
</feature>
<proteinExistence type="predicted"/>
<evidence type="ECO:0000313" key="2">
    <source>
        <dbReference type="EMBL" id="NMP24040.1"/>
    </source>
</evidence>
<dbReference type="RefSeq" id="WP_169101813.1">
    <property type="nucleotide sequence ID" value="NZ_JABBVZ010000080.1"/>
</dbReference>